<protein>
    <submittedName>
        <fullName evidence="3">Uncharacterized protein</fullName>
    </submittedName>
</protein>
<keyword evidence="4" id="KW-1185">Reference proteome</keyword>
<keyword evidence="2" id="KW-0472">Membrane</keyword>
<feature type="compositionally biased region" description="Polar residues" evidence="1">
    <location>
        <begin position="70"/>
        <end position="81"/>
    </location>
</feature>
<evidence type="ECO:0000313" key="3">
    <source>
        <dbReference type="EMBL" id="RZS41347.1"/>
    </source>
</evidence>
<evidence type="ECO:0000313" key="4">
    <source>
        <dbReference type="Proteomes" id="UP000294257"/>
    </source>
</evidence>
<evidence type="ECO:0000256" key="1">
    <source>
        <dbReference type="SAM" id="MobiDB-lite"/>
    </source>
</evidence>
<dbReference type="Proteomes" id="UP000294257">
    <property type="component" value="Unassembled WGS sequence"/>
</dbReference>
<keyword evidence="2" id="KW-0812">Transmembrane</keyword>
<gene>
    <name evidence="3" type="ORF">EV193_103670</name>
</gene>
<feature type="compositionally biased region" description="Pro residues" evidence="1">
    <location>
        <begin position="85"/>
        <end position="94"/>
    </location>
</feature>
<dbReference type="RefSeq" id="WP_130344270.1">
    <property type="nucleotide sequence ID" value="NZ_SGWQ01000003.1"/>
</dbReference>
<evidence type="ECO:0000256" key="2">
    <source>
        <dbReference type="SAM" id="Phobius"/>
    </source>
</evidence>
<proteinExistence type="predicted"/>
<dbReference type="AlphaFoldDB" id="A0A4Q7KXA1"/>
<feature type="region of interest" description="Disordered" evidence="1">
    <location>
        <begin position="1"/>
        <end position="23"/>
    </location>
</feature>
<comment type="caution">
    <text evidence="3">The sequence shown here is derived from an EMBL/GenBank/DDBJ whole genome shotgun (WGS) entry which is preliminary data.</text>
</comment>
<feature type="region of interest" description="Disordered" evidence="1">
    <location>
        <begin position="61"/>
        <end position="106"/>
    </location>
</feature>
<sequence>MNEVTSLLARALDGEPPPELTTDDVLRAGRGRLRGRRIAAGGGVAAAVMAVALGAAALTGDGSGGPDPTQAAQPTLPPSTVDSAPPGPSLPLPPSTTADPRYVPHPSRATQLTKTITGAALLPGTINQDLVFQPYNFGYTAAVEVPAGGGRVNISIYQPGGQPPSSCLMPSPDAVCDTRVRDGLTVYVGIAGPGSVSARTVRPDGTWVAALAERTSPAVTVDALVELVTLPGLALR</sequence>
<name>A0A4Q7KXA1_9PSEU</name>
<organism evidence="3 4">
    <name type="scientific">Herbihabitans rhizosphaerae</name>
    <dbReference type="NCBI Taxonomy" id="1872711"/>
    <lineage>
        <taxon>Bacteria</taxon>
        <taxon>Bacillati</taxon>
        <taxon>Actinomycetota</taxon>
        <taxon>Actinomycetes</taxon>
        <taxon>Pseudonocardiales</taxon>
        <taxon>Pseudonocardiaceae</taxon>
        <taxon>Herbihabitans</taxon>
    </lineage>
</organism>
<keyword evidence="2" id="KW-1133">Transmembrane helix</keyword>
<dbReference type="EMBL" id="SGWQ01000003">
    <property type="protein sequence ID" value="RZS41347.1"/>
    <property type="molecule type" value="Genomic_DNA"/>
</dbReference>
<reference evidence="3 4" key="1">
    <citation type="submission" date="2019-02" db="EMBL/GenBank/DDBJ databases">
        <title>Genomic Encyclopedia of Type Strains, Phase IV (KMG-IV): sequencing the most valuable type-strain genomes for metagenomic binning, comparative biology and taxonomic classification.</title>
        <authorList>
            <person name="Goeker M."/>
        </authorList>
    </citation>
    <scope>NUCLEOTIDE SEQUENCE [LARGE SCALE GENOMIC DNA]</scope>
    <source>
        <strain evidence="3 4">DSM 101727</strain>
    </source>
</reference>
<accession>A0A4Q7KXA1</accession>
<feature type="transmembrane region" description="Helical" evidence="2">
    <location>
        <begin position="38"/>
        <end position="58"/>
    </location>
</feature>